<dbReference type="Pfam" id="PF01386">
    <property type="entry name" value="Ribosomal_L25p"/>
    <property type="match status" value="1"/>
</dbReference>
<evidence type="ECO:0000256" key="1">
    <source>
        <dbReference type="ARBA" id="ARBA00022730"/>
    </source>
</evidence>
<comment type="subunit">
    <text evidence="5">Part of the 50S ribosomal subunit; part of the 5S rRNA/L5/L18/L25 subcomplex. Contacts the 5S rRNA. Binds to the 5S rRNA independently of L5 and L18.</text>
</comment>
<dbReference type="InterPro" id="IPR020057">
    <property type="entry name" value="Ribosomal_bL25_b-dom"/>
</dbReference>
<dbReference type="CDD" id="cd00495">
    <property type="entry name" value="Ribosomal_L25_TL5_CTC"/>
    <property type="match status" value="1"/>
</dbReference>
<dbReference type="InterPro" id="IPR011035">
    <property type="entry name" value="Ribosomal_bL25/Gln-tRNA_synth"/>
</dbReference>
<dbReference type="NCBIfam" id="TIGR00731">
    <property type="entry name" value="bL25_bact_ctc"/>
    <property type="match status" value="1"/>
</dbReference>
<evidence type="ECO:0000256" key="5">
    <source>
        <dbReference type="HAMAP-Rule" id="MF_01334"/>
    </source>
</evidence>
<dbReference type="HAMAP" id="MF_01334">
    <property type="entry name" value="Ribosomal_bL25_CTC"/>
    <property type="match status" value="1"/>
</dbReference>
<dbReference type="InterPro" id="IPR020056">
    <property type="entry name" value="Rbsml_bL25/Gln-tRNA_synth_N"/>
</dbReference>
<feature type="region of interest" description="Disordered" evidence="6">
    <location>
        <begin position="200"/>
        <end position="232"/>
    </location>
</feature>
<dbReference type="GO" id="GO:0008097">
    <property type="term" value="F:5S rRNA binding"/>
    <property type="evidence" value="ECO:0007669"/>
    <property type="project" value="InterPro"/>
</dbReference>
<dbReference type="GO" id="GO:0022625">
    <property type="term" value="C:cytosolic large ribosomal subunit"/>
    <property type="evidence" value="ECO:0007669"/>
    <property type="project" value="TreeGrafter"/>
</dbReference>
<dbReference type="Proteomes" id="UP000177810">
    <property type="component" value="Unassembled WGS sequence"/>
</dbReference>
<dbReference type="Gene3D" id="2.170.120.20">
    <property type="entry name" value="Ribosomal protein L25, beta domain"/>
    <property type="match status" value="1"/>
</dbReference>
<evidence type="ECO:0000256" key="2">
    <source>
        <dbReference type="ARBA" id="ARBA00022884"/>
    </source>
</evidence>
<feature type="domain" description="Large ribosomal subunit protein bL25 beta" evidence="8">
    <location>
        <begin position="98"/>
        <end position="183"/>
    </location>
</feature>
<comment type="function">
    <text evidence="5">This is one of the proteins that binds to the 5S RNA in the ribosome where it forms part of the central protuberance.</text>
</comment>
<accession>A0A1G2F4C2</accession>
<name>A0A1G2F4C2_9BACT</name>
<evidence type="ECO:0000256" key="6">
    <source>
        <dbReference type="SAM" id="MobiDB-lite"/>
    </source>
</evidence>
<keyword evidence="2 5" id="KW-0694">RNA-binding</keyword>
<dbReference type="GO" id="GO:0006412">
    <property type="term" value="P:translation"/>
    <property type="evidence" value="ECO:0007669"/>
    <property type="project" value="UniProtKB-UniRule"/>
</dbReference>
<proteinExistence type="inferred from homology"/>
<evidence type="ECO:0000259" key="8">
    <source>
        <dbReference type="Pfam" id="PF14693"/>
    </source>
</evidence>
<protein>
    <recommendedName>
        <fullName evidence="5">Large ribosomal subunit protein bL25</fullName>
    </recommendedName>
    <alternativeName>
        <fullName evidence="5">General stress protein CTC</fullName>
    </alternativeName>
</protein>
<dbReference type="GO" id="GO:0003735">
    <property type="term" value="F:structural constituent of ribosome"/>
    <property type="evidence" value="ECO:0007669"/>
    <property type="project" value="InterPro"/>
</dbReference>
<sequence>MELELKAQTRKESGRKLKTLREKGFIPAVVYGSGHKPVSIQVGHEEFRKVFEQAGESTLVKLKVDEHIKNVLIHDIAKDPVSDSFIHVDFYQVRMDKEIKAEVLLVFVGEAPAVKSMDGILVKNITEIEVEALPKDLPHEIKVDISVLDSFDKHIRVKDLILPSGVKVDAEPEEMVVSVIPPRTEEELKALEEKPEVKVEEVEVAGEKPVEETEEIKEGIEEKQEFKEGSSK</sequence>
<dbReference type="InterPro" id="IPR001021">
    <property type="entry name" value="Ribosomal_bL25_long"/>
</dbReference>
<reference evidence="9 10" key="1">
    <citation type="journal article" date="2016" name="Nat. Commun.">
        <title>Thousands of microbial genomes shed light on interconnected biogeochemical processes in an aquifer system.</title>
        <authorList>
            <person name="Anantharaman K."/>
            <person name="Brown C.T."/>
            <person name="Hug L.A."/>
            <person name="Sharon I."/>
            <person name="Castelle C.J."/>
            <person name="Probst A.J."/>
            <person name="Thomas B.C."/>
            <person name="Singh A."/>
            <person name="Wilkins M.J."/>
            <person name="Karaoz U."/>
            <person name="Brodie E.L."/>
            <person name="Williams K.H."/>
            <person name="Hubbard S.S."/>
            <person name="Banfield J.F."/>
        </authorList>
    </citation>
    <scope>NUCLEOTIDE SEQUENCE [LARGE SCALE GENOMIC DNA]</scope>
</reference>
<feature type="domain" description="Large ribosomal subunit protein bL25 L25" evidence="7">
    <location>
        <begin position="5"/>
        <end position="90"/>
    </location>
</feature>
<dbReference type="Gene3D" id="2.40.240.10">
    <property type="entry name" value="Ribosomal Protein L25, Chain P"/>
    <property type="match status" value="1"/>
</dbReference>
<dbReference type="Pfam" id="PF14693">
    <property type="entry name" value="Ribosomal_TL5_C"/>
    <property type="match status" value="1"/>
</dbReference>
<dbReference type="PANTHER" id="PTHR33284:SF1">
    <property type="entry name" value="RIBOSOMAL PROTEIN L25_GLN-TRNA SYNTHETASE, ANTI-CODON-BINDING DOMAIN-CONTAINING PROTEIN"/>
    <property type="match status" value="1"/>
</dbReference>
<dbReference type="InterPro" id="IPR020930">
    <property type="entry name" value="Ribosomal_uL5_bac-type"/>
</dbReference>
<keyword evidence="1 5" id="KW-0699">rRNA-binding</keyword>
<comment type="caution">
    <text evidence="9">The sequence shown here is derived from an EMBL/GenBank/DDBJ whole genome shotgun (WGS) entry which is preliminary data.</text>
</comment>
<gene>
    <name evidence="5" type="primary">rplY</name>
    <name evidence="5" type="synonym">ctc</name>
    <name evidence="9" type="ORF">A2V69_03335</name>
</gene>
<keyword evidence="4 5" id="KW-0687">Ribonucleoprotein</keyword>
<dbReference type="SUPFAM" id="SSF50715">
    <property type="entry name" value="Ribosomal protein L25-like"/>
    <property type="match status" value="1"/>
</dbReference>
<dbReference type="PANTHER" id="PTHR33284">
    <property type="entry name" value="RIBOSOMAL PROTEIN L25/GLN-TRNA SYNTHETASE, ANTI-CODON-BINDING DOMAIN-CONTAINING PROTEIN"/>
    <property type="match status" value="1"/>
</dbReference>
<comment type="similarity">
    <text evidence="5">Belongs to the bacterial ribosomal protein bL25 family. CTC subfamily.</text>
</comment>
<organism evidence="9 10">
    <name type="scientific">Candidatus Portnoybacteria bacterium RBG_13_40_8</name>
    <dbReference type="NCBI Taxonomy" id="1801990"/>
    <lineage>
        <taxon>Bacteria</taxon>
        <taxon>Candidatus Portnoyibacteriota</taxon>
    </lineage>
</organism>
<evidence type="ECO:0000256" key="4">
    <source>
        <dbReference type="ARBA" id="ARBA00023274"/>
    </source>
</evidence>
<dbReference type="STRING" id="1801990.A2V69_03335"/>
<dbReference type="EMBL" id="MHMT01000013">
    <property type="protein sequence ID" value="OGZ32833.1"/>
    <property type="molecule type" value="Genomic_DNA"/>
</dbReference>
<evidence type="ECO:0000259" key="7">
    <source>
        <dbReference type="Pfam" id="PF01386"/>
    </source>
</evidence>
<dbReference type="InterPro" id="IPR037121">
    <property type="entry name" value="Ribosomal_bL25_C"/>
</dbReference>
<evidence type="ECO:0000313" key="10">
    <source>
        <dbReference type="Proteomes" id="UP000177810"/>
    </source>
</evidence>
<evidence type="ECO:0000313" key="9">
    <source>
        <dbReference type="EMBL" id="OGZ32833.1"/>
    </source>
</evidence>
<dbReference type="InterPro" id="IPR029751">
    <property type="entry name" value="Ribosomal_L25_dom"/>
</dbReference>
<evidence type="ECO:0000256" key="3">
    <source>
        <dbReference type="ARBA" id="ARBA00022980"/>
    </source>
</evidence>
<dbReference type="AlphaFoldDB" id="A0A1G2F4C2"/>
<keyword evidence="3 5" id="KW-0689">Ribosomal protein</keyword>